<organism evidence="2 3">
    <name type="scientific">Microbacterium mangrovi</name>
    <dbReference type="NCBI Taxonomy" id="1348253"/>
    <lineage>
        <taxon>Bacteria</taxon>
        <taxon>Bacillati</taxon>
        <taxon>Actinomycetota</taxon>
        <taxon>Actinomycetes</taxon>
        <taxon>Micrococcales</taxon>
        <taxon>Microbacteriaceae</taxon>
        <taxon>Microbacterium</taxon>
    </lineage>
</organism>
<name>A0A0B2AE38_9MICO</name>
<reference evidence="2 3" key="1">
    <citation type="submission" date="2014-11" db="EMBL/GenBank/DDBJ databases">
        <title>Genome sequence of Microbacterium mangrovi MUSC 115(T).</title>
        <authorList>
            <person name="Lee L.-H."/>
        </authorList>
    </citation>
    <scope>NUCLEOTIDE SEQUENCE [LARGE SCALE GENOMIC DNA]</scope>
    <source>
        <strain evidence="2 3">MUSC 115</strain>
    </source>
</reference>
<dbReference type="Gene3D" id="1.20.1290.10">
    <property type="entry name" value="AhpD-like"/>
    <property type="match status" value="1"/>
</dbReference>
<dbReference type="Proteomes" id="UP000031030">
    <property type="component" value="Unassembled WGS sequence"/>
</dbReference>
<sequence length="118" mass="13201">MSHYLDSDDKAYNRVYKQETPDILRAFNDFNTAVFAAEGRELPLKYRELIAVAVAFTTQCVYCIDGHSKNAVAAGATDAELAETAWVAAALRAGASYTHGRLAFKFTEHERRHEHTYA</sequence>
<gene>
    <name evidence="2" type="ORF">LK09_00730</name>
</gene>
<proteinExistence type="predicted"/>
<evidence type="ECO:0000313" key="2">
    <source>
        <dbReference type="EMBL" id="KHK99891.1"/>
    </source>
</evidence>
<dbReference type="Pfam" id="PF02627">
    <property type="entry name" value="CMD"/>
    <property type="match status" value="1"/>
</dbReference>
<dbReference type="EMBL" id="JTDK01000001">
    <property type="protein sequence ID" value="KHK99891.1"/>
    <property type="molecule type" value="Genomic_DNA"/>
</dbReference>
<dbReference type="NCBIfam" id="TIGR00778">
    <property type="entry name" value="ahpD_dom"/>
    <property type="match status" value="1"/>
</dbReference>
<comment type="caution">
    <text evidence="2">The sequence shown here is derived from an EMBL/GenBank/DDBJ whole genome shotgun (WGS) entry which is preliminary data.</text>
</comment>
<dbReference type="PANTHER" id="PTHR33930:SF2">
    <property type="entry name" value="BLR3452 PROTEIN"/>
    <property type="match status" value="1"/>
</dbReference>
<dbReference type="STRING" id="1348253.LK09_00730"/>
<dbReference type="InterPro" id="IPR003779">
    <property type="entry name" value="CMD-like"/>
</dbReference>
<dbReference type="InterPro" id="IPR004675">
    <property type="entry name" value="AhpD_core"/>
</dbReference>
<dbReference type="InterPro" id="IPR029032">
    <property type="entry name" value="AhpD-like"/>
</dbReference>
<dbReference type="RefSeq" id="WP_039394890.1">
    <property type="nucleotide sequence ID" value="NZ_JTDK01000001.1"/>
</dbReference>
<accession>A0A0B2AE38</accession>
<evidence type="ECO:0000313" key="3">
    <source>
        <dbReference type="Proteomes" id="UP000031030"/>
    </source>
</evidence>
<dbReference type="OrthoDB" id="9801997at2"/>
<dbReference type="PANTHER" id="PTHR33930">
    <property type="entry name" value="ALKYL HYDROPEROXIDE REDUCTASE AHPD"/>
    <property type="match status" value="1"/>
</dbReference>
<dbReference type="AlphaFoldDB" id="A0A0B2AE38"/>
<protein>
    <recommendedName>
        <fullName evidence="1">Carboxymuconolactone decarboxylase-like domain-containing protein</fullName>
    </recommendedName>
</protein>
<keyword evidence="3" id="KW-1185">Reference proteome</keyword>
<evidence type="ECO:0000259" key="1">
    <source>
        <dbReference type="Pfam" id="PF02627"/>
    </source>
</evidence>
<dbReference type="SUPFAM" id="SSF69118">
    <property type="entry name" value="AhpD-like"/>
    <property type="match status" value="1"/>
</dbReference>
<dbReference type="GO" id="GO:0051920">
    <property type="term" value="F:peroxiredoxin activity"/>
    <property type="evidence" value="ECO:0007669"/>
    <property type="project" value="InterPro"/>
</dbReference>
<feature type="domain" description="Carboxymuconolactone decarboxylase-like" evidence="1">
    <location>
        <begin position="21"/>
        <end position="104"/>
    </location>
</feature>